<protein>
    <submittedName>
        <fullName evidence="1">Uncharacterized protein</fullName>
    </submittedName>
</protein>
<reference evidence="1 2" key="1">
    <citation type="submission" date="2015-09" db="EMBL/GenBank/DDBJ databases">
        <title>Atta colombica WGS genome.</title>
        <authorList>
            <person name="Nygaard S."/>
            <person name="Hu H."/>
            <person name="Boomsma J."/>
            <person name="Zhang G."/>
        </authorList>
    </citation>
    <scope>NUCLEOTIDE SEQUENCE [LARGE SCALE GENOMIC DNA]</scope>
    <source>
        <strain evidence="1">Treedump-2</strain>
        <tissue evidence="1">Whole body</tissue>
    </source>
</reference>
<dbReference type="AlphaFoldDB" id="A0A195B819"/>
<gene>
    <name evidence="1" type="ORF">ALC53_08847</name>
</gene>
<sequence>MIQFWTAVLREDTMRRSVGDTGTEYSHYALKWRRRNCDSQEYSLLVLATGRYYYIKAAALKFIALKLLLYKCLIHMMMSHVPVNNLQSSFRINLALDYQPRRDLTASSVDFHWAGNFVRESNQSAVDETHLSLHAESRDAFSDRPYAEKLDHRARKRMACNQCVFSNA</sequence>
<organism evidence="1 2">
    <name type="scientific">Atta colombica</name>
    <dbReference type="NCBI Taxonomy" id="520822"/>
    <lineage>
        <taxon>Eukaryota</taxon>
        <taxon>Metazoa</taxon>
        <taxon>Ecdysozoa</taxon>
        <taxon>Arthropoda</taxon>
        <taxon>Hexapoda</taxon>
        <taxon>Insecta</taxon>
        <taxon>Pterygota</taxon>
        <taxon>Neoptera</taxon>
        <taxon>Endopterygota</taxon>
        <taxon>Hymenoptera</taxon>
        <taxon>Apocrita</taxon>
        <taxon>Aculeata</taxon>
        <taxon>Formicoidea</taxon>
        <taxon>Formicidae</taxon>
        <taxon>Myrmicinae</taxon>
        <taxon>Atta</taxon>
    </lineage>
</organism>
<name>A0A195B819_9HYME</name>
<evidence type="ECO:0000313" key="1">
    <source>
        <dbReference type="EMBL" id="KYM80678.1"/>
    </source>
</evidence>
<proteinExistence type="predicted"/>
<accession>A0A195B819</accession>
<keyword evidence="2" id="KW-1185">Reference proteome</keyword>
<dbReference type="EMBL" id="KQ976558">
    <property type="protein sequence ID" value="KYM80678.1"/>
    <property type="molecule type" value="Genomic_DNA"/>
</dbReference>
<dbReference type="Proteomes" id="UP000078540">
    <property type="component" value="Unassembled WGS sequence"/>
</dbReference>
<evidence type="ECO:0000313" key="2">
    <source>
        <dbReference type="Proteomes" id="UP000078540"/>
    </source>
</evidence>